<dbReference type="Proteomes" id="UP001562425">
    <property type="component" value="Unassembled WGS sequence"/>
</dbReference>
<protein>
    <submittedName>
        <fullName evidence="2">Uncharacterized protein</fullName>
    </submittedName>
</protein>
<dbReference type="EMBL" id="JBEHCU010005073">
    <property type="protein sequence ID" value="KAL1401007.1"/>
    <property type="molecule type" value="Genomic_DNA"/>
</dbReference>
<proteinExistence type="predicted"/>
<feature type="compositionally biased region" description="Pro residues" evidence="1">
    <location>
        <begin position="1"/>
        <end position="10"/>
    </location>
</feature>
<reference evidence="2 3" key="1">
    <citation type="submission" date="2024-05" db="EMBL/GenBank/DDBJ databases">
        <title>Culex pipiens pipiens assembly and annotation.</title>
        <authorList>
            <person name="Alout H."/>
            <person name="Durand T."/>
        </authorList>
    </citation>
    <scope>NUCLEOTIDE SEQUENCE [LARGE SCALE GENOMIC DNA]</scope>
    <source>
        <strain evidence="2">HA-2024</strain>
        <tissue evidence="2">Whole body</tissue>
    </source>
</reference>
<accession>A0ABD1DML7</accession>
<comment type="caution">
    <text evidence="2">The sequence shown here is derived from an EMBL/GenBank/DDBJ whole genome shotgun (WGS) entry which is preliminary data.</text>
</comment>
<organism evidence="2 3">
    <name type="scientific">Culex pipiens pipiens</name>
    <name type="common">Northern house mosquito</name>
    <dbReference type="NCBI Taxonomy" id="38569"/>
    <lineage>
        <taxon>Eukaryota</taxon>
        <taxon>Metazoa</taxon>
        <taxon>Ecdysozoa</taxon>
        <taxon>Arthropoda</taxon>
        <taxon>Hexapoda</taxon>
        <taxon>Insecta</taxon>
        <taxon>Pterygota</taxon>
        <taxon>Neoptera</taxon>
        <taxon>Endopterygota</taxon>
        <taxon>Diptera</taxon>
        <taxon>Nematocera</taxon>
        <taxon>Culicoidea</taxon>
        <taxon>Culicidae</taxon>
        <taxon>Culicinae</taxon>
        <taxon>Culicini</taxon>
        <taxon>Culex</taxon>
        <taxon>Culex</taxon>
    </lineage>
</organism>
<keyword evidence="3" id="KW-1185">Reference proteome</keyword>
<feature type="compositionally biased region" description="Acidic residues" evidence="1">
    <location>
        <begin position="39"/>
        <end position="57"/>
    </location>
</feature>
<dbReference type="AlphaFoldDB" id="A0ABD1DML7"/>
<evidence type="ECO:0000313" key="3">
    <source>
        <dbReference type="Proteomes" id="UP001562425"/>
    </source>
</evidence>
<evidence type="ECO:0000256" key="1">
    <source>
        <dbReference type="SAM" id="MobiDB-lite"/>
    </source>
</evidence>
<gene>
    <name evidence="2" type="ORF">pipiens_006965</name>
</gene>
<feature type="region of interest" description="Disordered" evidence="1">
    <location>
        <begin position="1"/>
        <end position="58"/>
    </location>
</feature>
<name>A0ABD1DML7_CULPP</name>
<feature type="non-terminal residue" evidence="2">
    <location>
        <position position="100"/>
    </location>
</feature>
<sequence>MSEVEPPPPGTEDHVLPMPSTVEPVPTDTAASSASLLEDAPEHEEGEIEDEDEEEDVGMQYENISSDEEFIIRERLLQLQAMDTEMERRNRLREGTAVDR</sequence>
<evidence type="ECO:0000313" key="2">
    <source>
        <dbReference type="EMBL" id="KAL1401007.1"/>
    </source>
</evidence>